<proteinExistence type="predicted"/>
<keyword evidence="2" id="KW-1185">Reference proteome</keyword>
<dbReference type="Proteomes" id="UP000243488">
    <property type="component" value="Chromosome"/>
</dbReference>
<accession>A0A1V0B8A2</accession>
<evidence type="ECO:0000313" key="1">
    <source>
        <dbReference type="EMBL" id="AQZ96014.1"/>
    </source>
</evidence>
<reference evidence="1 2" key="1">
    <citation type="submission" date="2017-03" db="EMBL/GenBank/DDBJ databases">
        <title>Complete genome sequence of the novel DNRA strain Pseudomonas sp. S-6-2 isolated from Chinese polluted river sediment. Journal of Biotechnology.</title>
        <authorList>
            <person name="Li J."/>
            <person name="Xiang F."/>
            <person name="Wang L."/>
            <person name="Xi L."/>
            <person name="Liu J."/>
        </authorList>
    </citation>
    <scope>NUCLEOTIDE SEQUENCE [LARGE SCALE GENOMIC DNA]</scope>
    <source>
        <strain evidence="1 2">S-6-2</strain>
    </source>
</reference>
<name>A0A1V0B8A2_9GAMM</name>
<evidence type="ECO:0000313" key="2">
    <source>
        <dbReference type="Proteomes" id="UP000243488"/>
    </source>
</evidence>
<organism evidence="1 2">
    <name type="scientific">Halopseudomonas phragmitis</name>
    <dbReference type="NCBI Taxonomy" id="1931241"/>
    <lineage>
        <taxon>Bacteria</taxon>
        <taxon>Pseudomonadati</taxon>
        <taxon>Pseudomonadota</taxon>
        <taxon>Gammaproteobacteria</taxon>
        <taxon>Pseudomonadales</taxon>
        <taxon>Pseudomonadaceae</taxon>
        <taxon>Halopseudomonas</taxon>
    </lineage>
</organism>
<dbReference type="STRING" id="1931241.BVH74_15200"/>
<gene>
    <name evidence="1" type="ORF">BVH74_15200</name>
</gene>
<dbReference type="AlphaFoldDB" id="A0A1V0B8A2"/>
<protein>
    <submittedName>
        <fullName evidence="1">Uncharacterized protein</fullName>
    </submittedName>
</protein>
<dbReference type="KEGG" id="ppha:BVH74_15200"/>
<sequence>MHPGVTVSPFSRDRNVAGIIGLLFALTSPLALADESLFLCKADEQLIFGCDIGEKTVSLCASKELTRESGYVQYRFGQPDNIEFVYPSEKTPPAGKFFLGLAAFSGGGASIVRFDNSGYEYMLFDSMIRTNFTPGEPNYPKFQAGVVTRHRGKITSTRLCDDNEASVRGPAFDVFEREDFDYDVLP</sequence>
<dbReference type="EMBL" id="CP020100">
    <property type="protein sequence ID" value="AQZ96014.1"/>
    <property type="molecule type" value="Genomic_DNA"/>
</dbReference>